<keyword evidence="1" id="KW-0812">Transmembrane</keyword>
<evidence type="ECO:0000313" key="5">
    <source>
        <dbReference type="Proteomes" id="UP000215374"/>
    </source>
</evidence>
<dbReference type="AlphaFoldDB" id="A0A076NNX4"/>
<sequence>MRGRTVPSKRKLSATLQRWMPRLLALYWAKFSIHTTYAYISLVPPQLAQVDGVTPIPLWLVWSAPAVILVLGVFIPPCASTRAQNVARWLRIGGCFLLTVGMIIWSSAFYLDPPRGWVSGKNYEALAVMLAFTTWFIARDETGRKRVMRE</sequence>
<dbReference type="SUPFAM" id="SSF103473">
    <property type="entry name" value="MFS general substrate transporter"/>
    <property type="match status" value="1"/>
</dbReference>
<name>A0A076NNX4_9CORY</name>
<accession>A0A076NNX4</accession>
<keyword evidence="4" id="KW-1185">Reference proteome</keyword>
<feature type="transmembrane region" description="Helical" evidence="1">
    <location>
        <begin position="21"/>
        <end position="40"/>
    </location>
</feature>
<evidence type="ECO:0000313" key="2">
    <source>
        <dbReference type="EMBL" id="AIJ33470.1"/>
    </source>
</evidence>
<dbReference type="EMBL" id="CP009211">
    <property type="protein sequence ID" value="AIJ33470.1"/>
    <property type="molecule type" value="Genomic_DNA"/>
</dbReference>
<evidence type="ECO:0000313" key="4">
    <source>
        <dbReference type="Proteomes" id="UP000028780"/>
    </source>
</evidence>
<organism evidence="2 4">
    <name type="scientific">Corynebacterium imitans</name>
    <dbReference type="NCBI Taxonomy" id="156978"/>
    <lineage>
        <taxon>Bacteria</taxon>
        <taxon>Bacillati</taxon>
        <taxon>Actinomycetota</taxon>
        <taxon>Actinomycetes</taxon>
        <taxon>Mycobacteriales</taxon>
        <taxon>Corynebacteriaceae</taxon>
        <taxon>Corynebacterium</taxon>
    </lineage>
</organism>
<keyword evidence="1" id="KW-1133">Transmembrane helix</keyword>
<feature type="transmembrane region" description="Helical" evidence="1">
    <location>
        <begin position="123"/>
        <end position="139"/>
    </location>
</feature>
<dbReference type="eggNOG" id="ENOG50329GR">
    <property type="taxonomic scope" value="Bacteria"/>
</dbReference>
<evidence type="ECO:0000313" key="3">
    <source>
        <dbReference type="EMBL" id="SNV70908.1"/>
    </source>
</evidence>
<protein>
    <submittedName>
        <fullName evidence="2">Uncharacterized protein</fullName>
    </submittedName>
</protein>
<proteinExistence type="predicted"/>
<reference evidence="2 4" key="1">
    <citation type="submission" date="2014-08" db="EMBL/GenBank/DDBJ databases">
        <title>Complete genome sequence of Corynebacterium imitans DSM 44264, isolated from a five-month-old boy with suspected pharyngeal diphtheria.</title>
        <authorList>
            <person name="Mollmann S."/>
            <person name="Albersmeier A."/>
            <person name="Ruckert C."/>
            <person name="Tauch A."/>
        </authorList>
    </citation>
    <scope>NUCLEOTIDE SEQUENCE [LARGE SCALE GENOMIC DNA]</scope>
    <source>
        <strain evidence="2 4">DSM 44264</strain>
    </source>
</reference>
<gene>
    <name evidence="2" type="ORF">CIMIT_05790</name>
    <name evidence="3" type="ORF">SAMEA4535761_01222</name>
</gene>
<feature type="transmembrane region" description="Helical" evidence="1">
    <location>
        <begin position="89"/>
        <end position="111"/>
    </location>
</feature>
<dbReference type="Proteomes" id="UP000028780">
    <property type="component" value="Chromosome"/>
</dbReference>
<dbReference type="KEGG" id="cii:CIMIT_05790"/>
<dbReference type="EMBL" id="LT906467">
    <property type="protein sequence ID" value="SNV70908.1"/>
    <property type="molecule type" value="Genomic_DNA"/>
</dbReference>
<evidence type="ECO:0000256" key="1">
    <source>
        <dbReference type="SAM" id="Phobius"/>
    </source>
</evidence>
<dbReference type="Proteomes" id="UP000215374">
    <property type="component" value="Chromosome 1"/>
</dbReference>
<keyword evidence="1" id="KW-0472">Membrane</keyword>
<reference evidence="3 5" key="2">
    <citation type="submission" date="2017-06" db="EMBL/GenBank/DDBJ databases">
        <authorList>
            <consortium name="Pathogen Informatics"/>
        </authorList>
    </citation>
    <scope>NUCLEOTIDE SEQUENCE [LARGE SCALE GENOMIC DNA]</scope>
    <source>
        <strain evidence="3 5">NCTC13015</strain>
    </source>
</reference>
<feature type="transmembrane region" description="Helical" evidence="1">
    <location>
        <begin position="60"/>
        <end position="77"/>
    </location>
</feature>
<dbReference type="InterPro" id="IPR036259">
    <property type="entry name" value="MFS_trans_sf"/>
</dbReference>
<dbReference type="HOGENOM" id="CLU_1755763_0_0_11"/>